<dbReference type="Proteomes" id="UP000517523">
    <property type="component" value="Unassembled WGS sequence"/>
</dbReference>
<comment type="caution">
    <text evidence="2">The sequence shown here is derived from an EMBL/GenBank/DDBJ whole genome shotgun (WGS) entry which is preliminary data.</text>
</comment>
<proteinExistence type="predicted"/>
<feature type="region of interest" description="Disordered" evidence="1">
    <location>
        <begin position="179"/>
        <end position="204"/>
    </location>
</feature>
<sequence length="211" mass="22968">MRFVGIDPATKTGFVALDELGNVLVETEVIGVGKKMPGGLTTEQLVSLENQVYKLLKPGDIIAIEQPAMGTQSGVTTGMIHGGLRSMIYRKGMEYVDVNPQRTKKYVNVGRVPSNEKKKAMAAAALEHFGYKHPSDNVTDAYIIAKIAEAVYRVRKGLTTLASYRMYQGEVITSIVNPAAAKKPQHKSNKRPGKPAAAGSHTHLTEQPFLF</sequence>
<dbReference type="InterPro" id="IPR036397">
    <property type="entry name" value="RNaseH_sf"/>
</dbReference>
<organism evidence="2 3">
    <name type="scientific">Paenibacillus rhizosphaerae</name>
    <dbReference type="NCBI Taxonomy" id="297318"/>
    <lineage>
        <taxon>Bacteria</taxon>
        <taxon>Bacillati</taxon>
        <taxon>Bacillota</taxon>
        <taxon>Bacilli</taxon>
        <taxon>Bacillales</taxon>
        <taxon>Paenibacillaceae</taxon>
        <taxon>Paenibacillus</taxon>
    </lineage>
</organism>
<dbReference type="AlphaFoldDB" id="A0A839U3D4"/>
<reference evidence="2 3" key="1">
    <citation type="submission" date="2020-08" db="EMBL/GenBank/DDBJ databases">
        <title>Genomic Encyclopedia of Type Strains, Phase III (KMG-III): the genomes of soil and plant-associated and newly described type strains.</title>
        <authorList>
            <person name="Whitman W."/>
        </authorList>
    </citation>
    <scope>NUCLEOTIDE SEQUENCE [LARGE SCALE GENOMIC DNA]</scope>
    <source>
        <strain evidence="2 3">CECT 5831</strain>
    </source>
</reference>
<dbReference type="SUPFAM" id="SSF53098">
    <property type="entry name" value="Ribonuclease H-like"/>
    <property type="match status" value="1"/>
</dbReference>
<dbReference type="EC" id="3.1.22.4" evidence="2"/>
<keyword evidence="2" id="KW-0378">Hydrolase</keyword>
<dbReference type="GO" id="GO:0016787">
    <property type="term" value="F:hydrolase activity"/>
    <property type="evidence" value="ECO:0007669"/>
    <property type="project" value="UniProtKB-KW"/>
</dbReference>
<evidence type="ECO:0000313" key="2">
    <source>
        <dbReference type="EMBL" id="MBB3132168.1"/>
    </source>
</evidence>
<accession>A0A839U3D4</accession>
<evidence type="ECO:0000256" key="1">
    <source>
        <dbReference type="SAM" id="MobiDB-lite"/>
    </source>
</evidence>
<dbReference type="Gene3D" id="3.30.420.10">
    <property type="entry name" value="Ribonuclease H-like superfamily/Ribonuclease H"/>
    <property type="match status" value="1"/>
</dbReference>
<protein>
    <submittedName>
        <fullName evidence="2">Crossover junction endodeoxyribonuclease RuvC</fullName>
        <ecNumber evidence="2">3.1.22.4</ecNumber>
    </submittedName>
</protein>
<dbReference type="RefSeq" id="WP_183587757.1">
    <property type="nucleotide sequence ID" value="NZ_JACHXJ010000012.1"/>
</dbReference>
<dbReference type="GO" id="GO:0003676">
    <property type="term" value="F:nucleic acid binding"/>
    <property type="evidence" value="ECO:0007669"/>
    <property type="project" value="InterPro"/>
</dbReference>
<feature type="compositionally biased region" description="Basic residues" evidence="1">
    <location>
        <begin position="183"/>
        <end position="193"/>
    </location>
</feature>
<gene>
    <name evidence="2" type="ORF">FHS19_006895</name>
</gene>
<dbReference type="InterPro" id="IPR012337">
    <property type="entry name" value="RNaseH-like_sf"/>
</dbReference>
<name>A0A839U3D4_9BACL</name>
<dbReference type="EMBL" id="JACHXJ010000012">
    <property type="protein sequence ID" value="MBB3132168.1"/>
    <property type="molecule type" value="Genomic_DNA"/>
</dbReference>
<evidence type="ECO:0000313" key="3">
    <source>
        <dbReference type="Proteomes" id="UP000517523"/>
    </source>
</evidence>